<proteinExistence type="predicted"/>
<dbReference type="PANTHER" id="PTHR40086">
    <property type="entry name" value="PHOSPHOTRANSFERASE YTMP-RELATED"/>
    <property type="match status" value="1"/>
</dbReference>
<dbReference type="EMBL" id="CP108222">
    <property type="protein sequence ID" value="WTT18705.1"/>
    <property type="molecule type" value="Genomic_DNA"/>
</dbReference>
<evidence type="ECO:0000259" key="1">
    <source>
        <dbReference type="Pfam" id="PF01636"/>
    </source>
</evidence>
<organism evidence="2">
    <name type="scientific">Streptomyces sp. NBC_00093</name>
    <dbReference type="NCBI Taxonomy" id="2975649"/>
    <lineage>
        <taxon>Bacteria</taxon>
        <taxon>Bacillati</taxon>
        <taxon>Actinomycetota</taxon>
        <taxon>Actinomycetes</taxon>
        <taxon>Kitasatosporales</taxon>
        <taxon>Streptomycetaceae</taxon>
        <taxon>Streptomyces</taxon>
    </lineage>
</organism>
<dbReference type="SUPFAM" id="SSF56112">
    <property type="entry name" value="Protein kinase-like (PK-like)"/>
    <property type="match status" value="2"/>
</dbReference>
<dbReference type="InterPro" id="IPR002575">
    <property type="entry name" value="Aminoglycoside_PTrfase"/>
</dbReference>
<sequence length="714" mass="79793">MGTPPAPHPTVYGLFVELACKKGELLEGHHNSNYVLALTPELAQVLRCREGRPVMVRIPRCGLPVVAVKTWPDEEARILDAIRSTLPGVPQCLTQDWGKSSLFDFVLGRPLSGDSPRGTPVDRGVIATMAGILASLTLVPLEKLPPLPPGWPQGDDSRAFLRHLIQRADRVVRLANTTVYGPLFRALGIPDDGLRRMAGRVPRMTSRPYSVLHGDLHRANVIVTADEPPRLIPVDWELATYGDPLHDLAIHLVRMGYPEGQAKEAIEAWAEAMRRVSPASVRGLDEDLPQYLAFERAQSVYPDVIRAAYDLERSPDPRQLVKSVRSVHRALTAAAEPLALRDVPDEGEIEEVLVRWTFFRLGAPVDSGRETEPVHWKPGRDHPHLPEFTDAQVTDALLAERSAAARNVRTGTADVNPVVRVRGRRDPVLVRRPGRTPSPRREPGLHAEHVVLQLIENAGVPVAVPRVLAMGDDGDPAGPFLIHTYVGQGDGGTPPRRPLSGLRLYEADDLVDQLCALTAVDYFALDPTATAGVFYERMTDRLVRLVDALPDESRRLAERSGLPGPDRLHRILSRYRVSPRTPTLLHGDLRLWNLVRLNEERFSLALVDWERAMVGDPLYDLVRHFHLARSRPVMRHRMLRRWELTLPPHYTRDWRRDRRTYHRLEIVRSAYVDLDRLATRTDLEALDVGRAVVSVQATVVAALTALNLEPGPIL</sequence>
<dbReference type="InterPro" id="IPR011009">
    <property type="entry name" value="Kinase-like_dom_sf"/>
</dbReference>
<reference evidence="2" key="1">
    <citation type="submission" date="2022-10" db="EMBL/GenBank/DDBJ databases">
        <title>The complete genomes of actinobacterial strains from the NBC collection.</title>
        <authorList>
            <person name="Joergensen T.S."/>
            <person name="Alvarez Arevalo M."/>
            <person name="Sterndorff E.B."/>
            <person name="Faurdal D."/>
            <person name="Vuksanovic O."/>
            <person name="Mourched A.-S."/>
            <person name="Charusanti P."/>
            <person name="Shaw S."/>
            <person name="Blin K."/>
            <person name="Weber T."/>
        </authorList>
    </citation>
    <scope>NUCLEOTIDE SEQUENCE</scope>
    <source>
        <strain evidence="2">NBC_00093</strain>
    </source>
</reference>
<dbReference type="Pfam" id="PF01636">
    <property type="entry name" value="APH"/>
    <property type="match status" value="2"/>
</dbReference>
<evidence type="ECO:0000313" key="2">
    <source>
        <dbReference type="EMBL" id="WTT18705.1"/>
    </source>
</evidence>
<dbReference type="Gene3D" id="3.90.1200.10">
    <property type="match status" value="2"/>
</dbReference>
<gene>
    <name evidence="2" type="ORF">OHA22_25850</name>
</gene>
<dbReference type="AlphaFoldDB" id="A0AAU2A2U3"/>
<protein>
    <submittedName>
        <fullName evidence="2">Aminoglycoside phosphotransferase family protein</fullName>
    </submittedName>
</protein>
<dbReference type="PANTHER" id="PTHR40086:SF1">
    <property type="entry name" value="CELL CYCLE REGULATOR CCRZ"/>
    <property type="match status" value="1"/>
</dbReference>
<accession>A0AAU2A2U3</accession>
<feature type="domain" description="Aminoglycoside phosphotransferase" evidence="1">
    <location>
        <begin position="416"/>
        <end position="652"/>
    </location>
</feature>
<name>A0AAU2A2U3_9ACTN</name>
<dbReference type="InterPro" id="IPR052077">
    <property type="entry name" value="CcrZ_PhaseVar_Mediator"/>
</dbReference>
<feature type="domain" description="Aminoglycoside phosphotransferase" evidence="1">
    <location>
        <begin position="52"/>
        <end position="277"/>
    </location>
</feature>